<keyword evidence="2" id="KW-0732">Signal</keyword>
<evidence type="ECO:0000313" key="4">
    <source>
        <dbReference type="EMBL" id="MBF4766839.1"/>
    </source>
</evidence>
<dbReference type="Proteomes" id="UP000660668">
    <property type="component" value="Unassembled WGS sequence"/>
</dbReference>
<dbReference type="PANTHER" id="PTHR19328">
    <property type="entry name" value="HEDGEHOG-INTERACTING PROTEIN"/>
    <property type="match status" value="1"/>
</dbReference>
<dbReference type="Gene3D" id="2.120.10.30">
    <property type="entry name" value="TolB, C-terminal domain"/>
    <property type="match status" value="1"/>
</dbReference>
<sequence>MTRLLAAVIALLILPGAACSSASEPSSSRTPGASASSGSATQGSQAATPRLRVTKVATGLDHPWDVQPIGGGRLLVTERSGRLAVIEQGKVRRLRMPSDLIWASGETGLMGLAIDPAFAETGRFYTCNGGNPLGTPDVRVMVWRLNATATRATYKRTLIKGFPATSGRHGGCRLLILDNGAMLVGTGDAATGTNPRNKTSLGGKTLMLDPISGDPWPTNPFINATNRKQRYVHTYGHRNVQGLAVRRDGTLWSAEHGPDRNDEINLLRNGGDYGWNPVPGYNESVPMTDQSLPGRQIAAKWSSGFPTIATSGASFVHGKAWGWFNGTLAVAALKDQKLVFLKFDASGKFLGKRVPRVLNTNIAGQGYGRLRAVTSLPNGDLLITTDNGSSSDVVLRVRPVP</sequence>
<protein>
    <submittedName>
        <fullName evidence="4">PQQ-dependent sugar dehydrogenase</fullName>
    </submittedName>
</protein>
<dbReference type="AlphaFoldDB" id="A0A930VG13"/>
<evidence type="ECO:0000256" key="2">
    <source>
        <dbReference type="SAM" id="SignalP"/>
    </source>
</evidence>
<dbReference type="PANTHER" id="PTHR19328:SF13">
    <property type="entry name" value="HIPL1 PROTEIN"/>
    <property type="match status" value="1"/>
</dbReference>
<dbReference type="InterPro" id="IPR011041">
    <property type="entry name" value="Quinoprot_gluc/sorb_DH_b-prop"/>
</dbReference>
<evidence type="ECO:0000259" key="3">
    <source>
        <dbReference type="Pfam" id="PF07995"/>
    </source>
</evidence>
<feature type="signal peptide" evidence="2">
    <location>
        <begin position="1"/>
        <end position="22"/>
    </location>
</feature>
<dbReference type="SUPFAM" id="SSF50952">
    <property type="entry name" value="Soluble quinoprotein glucose dehydrogenase"/>
    <property type="match status" value="1"/>
</dbReference>
<name>A0A930VG13_9ACTN</name>
<dbReference type="RefSeq" id="WP_194694986.1">
    <property type="nucleotide sequence ID" value="NZ_JADKPO010000003.1"/>
</dbReference>
<dbReference type="Pfam" id="PF07995">
    <property type="entry name" value="GSDH"/>
    <property type="match status" value="1"/>
</dbReference>
<reference evidence="4" key="1">
    <citation type="submission" date="2020-11" db="EMBL/GenBank/DDBJ databases">
        <title>Nocardioides cynanchi sp. nov., isolated from soil of rhizosphere of Cynanchum wilfordii.</title>
        <authorList>
            <person name="Lee J.-S."/>
            <person name="Suh M.K."/>
            <person name="Kim J.-S."/>
        </authorList>
    </citation>
    <scope>NUCLEOTIDE SEQUENCE</scope>
    <source>
        <strain evidence="4">KCTC 19276</strain>
    </source>
</reference>
<evidence type="ECO:0000256" key="1">
    <source>
        <dbReference type="SAM" id="MobiDB-lite"/>
    </source>
</evidence>
<keyword evidence="5" id="KW-1185">Reference proteome</keyword>
<feature type="chain" id="PRO_5036677507" evidence="2">
    <location>
        <begin position="23"/>
        <end position="401"/>
    </location>
</feature>
<evidence type="ECO:0000313" key="5">
    <source>
        <dbReference type="Proteomes" id="UP000660668"/>
    </source>
</evidence>
<dbReference type="InterPro" id="IPR011042">
    <property type="entry name" value="6-blade_b-propeller_TolB-like"/>
</dbReference>
<comment type="caution">
    <text evidence="4">The sequence shown here is derived from an EMBL/GenBank/DDBJ whole genome shotgun (WGS) entry which is preliminary data.</text>
</comment>
<gene>
    <name evidence="4" type="ORF">ISU10_03535</name>
</gene>
<feature type="domain" description="Glucose/Sorbosone dehydrogenase" evidence="3">
    <location>
        <begin position="60"/>
        <end position="389"/>
    </location>
</feature>
<organism evidence="4 5">
    <name type="scientific">Nocardioides agariphilus</name>
    <dbReference type="NCBI Taxonomy" id="433664"/>
    <lineage>
        <taxon>Bacteria</taxon>
        <taxon>Bacillati</taxon>
        <taxon>Actinomycetota</taxon>
        <taxon>Actinomycetes</taxon>
        <taxon>Propionibacteriales</taxon>
        <taxon>Nocardioidaceae</taxon>
        <taxon>Nocardioides</taxon>
    </lineage>
</organism>
<accession>A0A930VG13</accession>
<feature type="compositionally biased region" description="Low complexity" evidence="1">
    <location>
        <begin position="20"/>
        <end position="48"/>
    </location>
</feature>
<dbReference type="EMBL" id="JADKPO010000003">
    <property type="protein sequence ID" value="MBF4766839.1"/>
    <property type="molecule type" value="Genomic_DNA"/>
</dbReference>
<feature type="region of interest" description="Disordered" evidence="1">
    <location>
        <begin position="20"/>
        <end position="50"/>
    </location>
</feature>
<proteinExistence type="predicted"/>
<dbReference type="InterPro" id="IPR012938">
    <property type="entry name" value="Glc/Sorbosone_DH"/>
</dbReference>